<dbReference type="AlphaFoldDB" id="A0AAD3N5R2"/>
<dbReference type="Proteomes" id="UP001279410">
    <property type="component" value="Unassembled WGS sequence"/>
</dbReference>
<keyword evidence="2" id="KW-0812">Transmembrane</keyword>
<keyword evidence="2" id="KW-0472">Membrane</keyword>
<feature type="region of interest" description="Disordered" evidence="1">
    <location>
        <begin position="26"/>
        <end position="51"/>
    </location>
</feature>
<protein>
    <submittedName>
        <fullName evidence="2">Leucine-rich repeat transmembrane neuronal protein 4-like protein</fullName>
    </submittedName>
</protein>
<dbReference type="EMBL" id="BRZM01000090">
    <property type="protein sequence ID" value="GLD66263.1"/>
    <property type="molecule type" value="Genomic_DNA"/>
</dbReference>
<gene>
    <name evidence="2" type="ORF">AKAME5_001767100</name>
</gene>
<sequence length="81" mass="9366">MSLILTIIYVLWRRYPGATRLLQQRSMVGRKRRKKSPEPEQNHRLPAQDTERFRGTCSVTSAATQSCSPEEIRVWACALYA</sequence>
<accession>A0AAD3N5R2</accession>
<evidence type="ECO:0000256" key="1">
    <source>
        <dbReference type="SAM" id="MobiDB-lite"/>
    </source>
</evidence>
<keyword evidence="3" id="KW-1185">Reference proteome</keyword>
<reference evidence="2" key="1">
    <citation type="submission" date="2022-08" db="EMBL/GenBank/DDBJ databases">
        <title>Genome sequencing of akame (Lates japonicus).</title>
        <authorList>
            <person name="Hashiguchi Y."/>
            <person name="Takahashi H."/>
        </authorList>
    </citation>
    <scope>NUCLEOTIDE SEQUENCE</scope>
    <source>
        <strain evidence="2">Kochi</strain>
    </source>
</reference>
<evidence type="ECO:0000313" key="3">
    <source>
        <dbReference type="Proteomes" id="UP001279410"/>
    </source>
</evidence>
<comment type="caution">
    <text evidence="2">The sequence shown here is derived from an EMBL/GenBank/DDBJ whole genome shotgun (WGS) entry which is preliminary data.</text>
</comment>
<proteinExistence type="predicted"/>
<evidence type="ECO:0000313" key="2">
    <source>
        <dbReference type="EMBL" id="GLD66263.1"/>
    </source>
</evidence>
<organism evidence="2 3">
    <name type="scientific">Lates japonicus</name>
    <name type="common">Japanese lates</name>
    <dbReference type="NCBI Taxonomy" id="270547"/>
    <lineage>
        <taxon>Eukaryota</taxon>
        <taxon>Metazoa</taxon>
        <taxon>Chordata</taxon>
        <taxon>Craniata</taxon>
        <taxon>Vertebrata</taxon>
        <taxon>Euteleostomi</taxon>
        <taxon>Actinopterygii</taxon>
        <taxon>Neopterygii</taxon>
        <taxon>Teleostei</taxon>
        <taxon>Neoteleostei</taxon>
        <taxon>Acanthomorphata</taxon>
        <taxon>Carangaria</taxon>
        <taxon>Carangaria incertae sedis</taxon>
        <taxon>Centropomidae</taxon>
        <taxon>Lates</taxon>
    </lineage>
</organism>
<name>A0AAD3N5R2_LATJO</name>